<comment type="function">
    <text evidence="11">Receptor for NPAF (A-18-F-amide) and NPFF (F-8-F-amide) neuropeptides, also known as morphine-modulating peptides. Can also be activated by a variety of naturally occurring or synthetic FMRF-amide like ligands. This receptor mediates its action by association with G proteins that activate a phosphatidylinositol-calcium second messenger system.</text>
</comment>
<evidence type="ECO:0000256" key="12">
    <source>
        <dbReference type="SAM" id="Phobius"/>
    </source>
</evidence>
<dbReference type="Gene3D" id="1.20.1070.10">
    <property type="entry name" value="Rhodopsin 7-helix transmembrane proteins"/>
    <property type="match status" value="1"/>
</dbReference>
<feature type="transmembrane region" description="Helical" evidence="12">
    <location>
        <begin position="46"/>
        <end position="72"/>
    </location>
</feature>
<evidence type="ECO:0000256" key="8">
    <source>
        <dbReference type="ARBA" id="ARBA00023170"/>
    </source>
</evidence>
<dbReference type="Proteomes" id="UP001529510">
    <property type="component" value="Unassembled WGS sequence"/>
</dbReference>
<dbReference type="Pfam" id="PF00001">
    <property type="entry name" value="7tm_1"/>
    <property type="match status" value="1"/>
</dbReference>
<evidence type="ECO:0000256" key="11">
    <source>
        <dbReference type="ARBA" id="ARBA00025478"/>
    </source>
</evidence>
<dbReference type="PRINTS" id="PR01570">
    <property type="entry name" value="NPFFRECEPTOR"/>
</dbReference>
<evidence type="ECO:0000313" key="14">
    <source>
        <dbReference type="EMBL" id="KAL0183289.1"/>
    </source>
</evidence>
<keyword evidence="4 12" id="KW-1133">Transmembrane helix</keyword>
<gene>
    <name evidence="14" type="ORF">M9458_022664</name>
</gene>
<keyword evidence="15" id="KW-1185">Reference proteome</keyword>
<organism evidence="14 15">
    <name type="scientific">Cirrhinus mrigala</name>
    <name type="common">Mrigala</name>
    <dbReference type="NCBI Taxonomy" id="683832"/>
    <lineage>
        <taxon>Eukaryota</taxon>
        <taxon>Metazoa</taxon>
        <taxon>Chordata</taxon>
        <taxon>Craniata</taxon>
        <taxon>Vertebrata</taxon>
        <taxon>Euteleostomi</taxon>
        <taxon>Actinopterygii</taxon>
        <taxon>Neopterygii</taxon>
        <taxon>Teleostei</taxon>
        <taxon>Ostariophysi</taxon>
        <taxon>Cypriniformes</taxon>
        <taxon>Cyprinidae</taxon>
        <taxon>Labeoninae</taxon>
        <taxon>Labeonini</taxon>
        <taxon>Cirrhinus</taxon>
    </lineage>
</organism>
<evidence type="ECO:0000256" key="9">
    <source>
        <dbReference type="ARBA" id="ARBA00023180"/>
    </source>
</evidence>
<feature type="non-terminal residue" evidence="14">
    <location>
        <position position="110"/>
    </location>
</feature>
<dbReference type="PANTHER" id="PTHR24241:SF82">
    <property type="entry name" value="NEUROPEPTIDE FF RECEPTOR 1-RELATED"/>
    <property type="match status" value="1"/>
</dbReference>
<feature type="transmembrane region" description="Helical" evidence="12">
    <location>
        <begin position="84"/>
        <end position="104"/>
    </location>
</feature>
<sequence>MEGSGGLWDSGSIYIISDLVSCTNQTNSTNSSIILFPYYQHSLSTAALFTLAYLFIFLLCLMGNGLVCVIVLRNRHMRTVTNIFILNLAVSDLLVGIFCIPTTLVDNLIT</sequence>
<dbReference type="PROSITE" id="PS50262">
    <property type="entry name" value="G_PROTEIN_RECEP_F1_2"/>
    <property type="match status" value="1"/>
</dbReference>
<accession>A0ABD0QAK7</accession>
<reference evidence="14 15" key="1">
    <citation type="submission" date="2024-05" db="EMBL/GenBank/DDBJ databases">
        <title>Genome sequencing and assembly of Indian major carp, Cirrhinus mrigala (Hamilton, 1822).</title>
        <authorList>
            <person name="Mohindra V."/>
            <person name="Chowdhury L.M."/>
            <person name="Lal K."/>
            <person name="Jena J.K."/>
        </authorList>
    </citation>
    <scope>NUCLEOTIDE SEQUENCE [LARGE SCALE GENOMIC DNA]</scope>
    <source>
        <strain evidence="14">CM1030</strain>
        <tissue evidence="14">Blood</tissue>
    </source>
</reference>
<dbReference type="GO" id="GO:0004930">
    <property type="term" value="F:G protein-coupled receptor activity"/>
    <property type="evidence" value="ECO:0007669"/>
    <property type="project" value="UniProtKB-KW"/>
</dbReference>
<dbReference type="AlphaFoldDB" id="A0ABD0QAK7"/>
<evidence type="ECO:0000256" key="5">
    <source>
        <dbReference type="ARBA" id="ARBA00023040"/>
    </source>
</evidence>
<comment type="caution">
    <text evidence="14">The sequence shown here is derived from an EMBL/GenBank/DDBJ whole genome shotgun (WGS) entry which is preliminary data.</text>
</comment>
<dbReference type="GO" id="GO:0005886">
    <property type="term" value="C:plasma membrane"/>
    <property type="evidence" value="ECO:0007669"/>
    <property type="project" value="UniProtKB-SubCell"/>
</dbReference>
<evidence type="ECO:0000256" key="4">
    <source>
        <dbReference type="ARBA" id="ARBA00022989"/>
    </source>
</evidence>
<keyword evidence="10" id="KW-0807">Transducer</keyword>
<evidence type="ECO:0000256" key="6">
    <source>
        <dbReference type="ARBA" id="ARBA00023136"/>
    </source>
</evidence>
<dbReference type="SUPFAM" id="SSF81321">
    <property type="entry name" value="Family A G protein-coupled receptor-like"/>
    <property type="match status" value="1"/>
</dbReference>
<feature type="domain" description="G-protein coupled receptors family 1 profile" evidence="13">
    <location>
        <begin position="63"/>
        <end position="110"/>
    </location>
</feature>
<dbReference type="InterPro" id="IPR000276">
    <property type="entry name" value="GPCR_Rhodpsn"/>
</dbReference>
<keyword evidence="3 12" id="KW-0812">Transmembrane</keyword>
<keyword evidence="2" id="KW-1003">Cell membrane</keyword>
<keyword evidence="5" id="KW-0297">G-protein coupled receptor</keyword>
<evidence type="ECO:0000256" key="2">
    <source>
        <dbReference type="ARBA" id="ARBA00022475"/>
    </source>
</evidence>
<evidence type="ECO:0000256" key="1">
    <source>
        <dbReference type="ARBA" id="ARBA00004651"/>
    </source>
</evidence>
<keyword evidence="9" id="KW-0325">Glycoprotein</keyword>
<dbReference type="PANTHER" id="PTHR24241">
    <property type="entry name" value="NEUROPEPTIDE RECEPTOR-RELATED G-PROTEIN COUPLED RECEPTOR"/>
    <property type="match status" value="1"/>
</dbReference>
<comment type="subcellular location">
    <subcellularLocation>
        <location evidence="1">Cell membrane</location>
        <topology evidence="1">Multi-pass membrane protein</topology>
    </subcellularLocation>
</comment>
<proteinExistence type="predicted"/>
<keyword evidence="7" id="KW-1015">Disulfide bond</keyword>
<name>A0ABD0QAK7_CIRMR</name>
<dbReference type="InterPro" id="IPR005395">
    <property type="entry name" value="NPFF_rcpt"/>
</dbReference>
<keyword evidence="8" id="KW-0675">Receptor</keyword>
<evidence type="ECO:0000256" key="10">
    <source>
        <dbReference type="ARBA" id="ARBA00023224"/>
    </source>
</evidence>
<keyword evidence="6 12" id="KW-0472">Membrane</keyword>
<evidence type="ECO:0000313" key="15">
    <source>
        <dbReference type="Proteomes" id="UP001529510"/>
    </source>
</evidence>
<evidence type="ECO:0000256" key="3">
    <source>
        <dbReference type="ARBA" id="ARBA00022692"/>
    </source>
</evidence>
<dbReference type="PRINTS" id="PR00237">
    <property type="entry name" value="GPCRRHODOPSN"/>
</dbReference>
<evidence type="ECO:0000259" key="13">
    <source>
        <dbReference type="PROSITE" id="PS50262"/>
    </source>
</evidence>
<protein>
    <recommendedName>
        <fullName evidence="13">G-protein coupled receptors family 1 profile domain-containing protein</fullName>
    </recommendedName>
</protein>
<dbReference type="EMBL" id="JAMKFB020000010">
    <property type="protein sequence ID" value="KAL0183289.1"/>
    <property type="molecule type" value="Genomic_DNA"/>
</dbReference>
<dbReference type="InterPro" id="IPR017452">
    <property type="entry name" value="GPCR_Rhodpsn_7TM"/>
</dbReference>
<evidence type="ECO:0000256" key="7">
    <source>
        <dbReference type="ARBA" id="ARBA00023157"/>
    </source>
</evidence>